<dbReference type="InterPro" id="IPR052761">
    <property type="entry name" value="Fungal_Detox/Toxin_TFs"/>
</dbReference>
<sequence length="665" mass="75372">MRAHPGNMPSGHSSTLQTESSTQDRQPQPSNYEPLRPRQGPRRATQACLLCRQRRVRCDVSLKEGDCTNCVLDEQECIVVSSKRRARRTPNEKTPASSSSNQSRMGNESPQELRQNQDTLQTSRVRRENDLVIRYTERTTFLDNSQTSQSYRSREVRLPEYIKPLDVQRSEGLELLRQRAVFDLLPLDLAQIVLSRYEELVYPVLPIIDIAEFRSAISGRSGNGIPLLLYHAVMVMGLNCTESQTVLQLSHTTKGELRSASYDKAKTLFDTGVEHDRMVLCQASLLLADRDFYTDVHDGSYWVGNAILHANFLGLYRETQTDPGRRNTRKILWWCVVIKECDVSTYVNYPPRVSPFASPMPVLRDFGVERDINMDSDEKENLLDTPAAKLASIYILRAKRCCQVYLVKRRMYDEIQPWNGQQTSSTLRALRRDMLSQIHSWESDAPSELRIETLHNEFNSSVVGLTCASAAAEIIYWSVQFFLYMPDLRFHIQANKRIETVVDPEGRPLLRQAASQIAAVLEALLALNMGQSLTASHGWHTAVTAFVLLQDTRSLDPVIRGNALRNIEVCHRAAHALSETYPLLSQVTLGFQPADWQPHELQPRTGTGSPASNPPTYADNEHGPRWEPKDQAPEQTYAVNSRLSNRYTEKDECQVGDVLGWVSLG</sequence>
<feature type="region of interest" description="Disordered" evidence="6">
    <location>
        <begin position="596"/>
        <end position="635"/>
    </location>
</feature>
<evidence type="ECO:0000256" key="2">
    <source>
        <dbReference type="ARBA" id="ARBA00023015"/>
    </source>
</evidence>
<dbReference type="AlphaFoldDB" id="A0A1L9TDV5"/>
<feature type="compositionally biased region" description="Polar residues" evidence="6">
    <location>
        <begin position="604"/>
        <end position="615"/>
    </location>
</feature>
<feature type="region of interest" description="Disordered" evidence="6">
    <location>
        <begin position="1"/>
        <end position="43"/>
    </location>
</feature>
<evidence type="ECO:0000313" key="9">
    <source>
        <dbReference type="Proteomes" id="UP000184356"/>
    </source>
</evidence>
<evidence type="ECO:0000256" key="6">
    <source>
        <dbReference type="SAM" id="MobiDB-lite"/>
    </source>
</evidence>
<dbReference type="GO" id="GO:0006351">
    <property type="term" value="P:DNA-templated transcription"/>
    <property type="evidence" value="ECO:0007669"/>
    <property type="project" value="InterPro"/>
</dbReference>
<feature type="region of interest" description="Disordered" evidence="6">
    <location>
        <begin position="82"/>
        <end position="121"/>
    </location>
</feature>
<evidence type="ECO:0000256" key="1">
    <source>
        <dbReference type="ARBA" id="ARBA00022723"/>
    </source>
</evidence>
<feature type="domain" description="Zn(2)-C6 fungal-type" evidence="7">
    <location>
        <begin position="47"/>
        <end position="79"/>
    </location>
</feature>
<feature type="compositionally biased region" description="Basic and acidic residues" evidence="6">
    <location>
        <begin position="619"/>
        <end position="632"/>
    </location>
</feature>
<dbReference type="InterPro" id="IPR007219">
    <property type="entry name" value="XnlR_reg_dom"/>
</dbReference>
<dbReference type="VEuPathDB" id="FungiDB:ASPSYDRAFT_90856"/>
<dbReference type="PANTHER" id="PTHR47425">
    <property type="entry name" value="FARB-RELATED"/>
    <property type="match status" value="1"/>
</dbReference>
<keyword evidence="5" id="KW-0539">Nucleus</keyword>
<reference evidence="9" key="1">
    <citation type="journal article" date="2017" name="Genome Biol.">
        <title>Comparative genomics reveals high biological diversity and specific adaptations in the industrially and medically important fungal genus Aspergillus.</title>
        <authorList>
            <person name="de Vries R.P."/>
            <person name="Riley R."/>
            <person name="Wiebenga A."/>
            <person name="Aguilar-Osorio G."/>
            <person name="Amillis S."/>
            <person name="Uchima C.A."/>
            <person name="Anderluh G."/>
            <person name="Asadollahi M."/>
            <person name="Askin M."/>
            <person name="Barry K."/>
            <person name="Battaglia E."/>
            <person name="Bayram O."/>
            <person name="Benocci T."/>
            <person name="Braus-Stromeyer S.A."/>
            <person name="Caldana C."/>
            <person name="Canovas D."/>
            <person name="Cerqueira G.C."/>
            <person name="Chen F."/>
            <person name="Chen W."/>
            <person name="Choi C."/>
            <person name="Clum A."/>
            <person name="Dos Santos R.A."/>
            <person name="Damasio A.R."/>
            <person name="Diallinas G."/>
            <person name="Emri T."/>
            <person name="Fekete E."/>
            <person name="Flipphi M."/>
            <person name="Freyberg S."/>
            <person name="Gallo A."/>
            <person name="Gournas C."/>
            <person name="Habgood R."/>
            <person name="Hainaut M."/>
            <person name="Harispe M.L."/>
            <person name="Henrissat B."/>
            <person name="Hilden K.S."/>
            <person name="Hope R."/>
            <person name="Hossain A."/>
            <person name="Karabika E."/>
            <person name="Karaffa L."/>
            <person name="Karanyi Z."/>
            <person name="Krasevec N."/>
            <person name="Kuo A."/>
            <person name="Kusch H."/>
            <person name="LaButti K."/>
            <person name="Lagendijk E.L."/>
            <person name="Lapidus A."/>
            <person name="Levasseur A."/>
            <person name="Lindquist E."/>
            <person name="Lipzen A."/>
            <person name="Logrieco A.F."/>
            <person name="MacCabe A."/>
            <person name="Maekelae M.R."/>
            <person name="Malavazi I."/>
            <person name="Melin P."/>
            <person name="Meyer V."/>
            <person name="Mielnichuk N."/>
            <person name="Miskei M."/>
            <person name="Molnar A.P."/>
            <person name="Mule G."/>
            <person name="Ngan C.Y."/>
            <person name="Orejas M."/>
            <person name="Orosz E."/>
            <person name="Ouedraogo J.P."/>
            <person name="Overkamp K.M."/>
            <person name="Park H.-S."/>
            <person name="Perrone G."/>
            <person name="Piumi F."/>
            <person name="Punt P.J."/>
            <person name="Ram A.F."/>
            <person name="Ramon A."/>
            <person name="Rauscher S."/>
            <person name="Record E."/>
            <person name="Riano-Pachon D.M."/>
            <person name="Robert V."/>
            <person name="Roehrig J."/>
            <person name="Ruller R."/>
            <person name="Salamov A."/>
            <person name="Salih N.S."/>
            <person name="Samson R.A."/>
            <person name="Sandor E."/>
            <person name="Sanguinetti M."/>
            <person name="Schuetze T."/>
            <person name="Sepcic K."/>
            <person name="Shelest E."/>
            <person name="Sherlock G."/>
            <person name="Sophianopoulou V."/>
            <person name="Squina F.M."/>
            <person name="Sun H."/>
            <person name="Susca A."/>
            <person name="Todd R.B."/>
            <person name="Tsang A."/>
            <person name="Unkles S.E."/>
            <person name="van de Wiele N."/>
            <person name="van Rossen-Uffink D."/>
            <person name="Oliveira J.V."/>
            <person name="Vesth T.C."/>
            <person name="Visser J."/>
            <person name="Yu J.-H."/>
            <person name="Zhou M."/>
            <person name="Andersen M.R."/>
            <person name="Archer D.B."/>
            <person name="Baker S.E."/>
            <person name="Benoit I."/>
            <person name="Brakhage A.A."/>
            <person name="Braus G.H."/>
            <person name="Fischer R."/>
            <person name="Frisvad J.C."/>
            <person name="Goldman G.H."/>
            <person name="Houbraken J."/>
            <person name="Oakley B."/>
            <person name="Pocsi I."/>
            <person name="Scazzocchio C."/>
            <person name="Seiboth B."/>
            <person name="vanKuyk P.A."/>
            <person name="Wortman J."/>
            <person name="Dyer P.S."/>
            <person name="Grigoriev I.V."/>
        </authorList>
    </citation>
    <scope>NUCLEOTIDE SEQUENCE [LARGE SCALE GENOMIC DNA]</scope>
    <source>
        <strain evidence="9">CBS 593.65</strain>
    </source>
</reference>
<dbReference type="STRING" id="1036612.A0A1L9TDV5"/>
<dbReference type="Proteomes" id="UP000184356">
    <property type="component" value="Unassembled WGS sequence"/>
</dbReference>
<dbReference type="InterPro" id="IPR001138">
    <property type="entry name" value="Zn2Cys6_DnaBD"/>
</dbReference>
<feature type="compositionally biased region" description="Polar residues" evidence="6">
    <location>
        <begin position="10"/>
        <end position="31"/>
    </location>
</feature>
<dbReference type="CDD" id="cd00067">
    <property type="entry name" value="GAL4"/>
    <property type="match status" value="1"/>
</dbReference>
<keyword evidence="9" id="KW-1185">Reference proteome</keyword>
<dbReference type="CDD" id="cd12148">
    <property type="entry name" value="fungal_TF_MHR"/>
    <property type="match status" value="1"/>
</dbReference>
<evidence type="ECO:0000256" key="5">
    <source>
        <dbReference type="ARBA" id="ARBA00023242"/>
    </source>
</evidence>
<accession>A0A1L9TDV5</accession>
<protein>
    <recommendedName>
        <fullName evidence="7">Zn(2)-C6 fungal-type domain-containing protein</fullName>
    </recommendedName>
</protein>
<dbReference type="Pfam" id="PF00172">
    <property type="entry name" value="Zn_clus"/>
    <property type="match status" value="1"/>
</dbReference>
<evidence type="ECO:0000313" key="8">
    <source>
        <dbReference type="EMBL" id="OJJ57575.1"/>
    </source>
</evidence>
<dbReference type="Gene3D" id="4.10.240.10">
    <property type="entry name" value="Zn(2)-C6 fungal-type DNA-binding domain"/>
    <property type="match status" value="1"/>
</dbReference>
<dbReference type="GeneID" id="63768469"/>
<evidence type="ECO:0000256" key="3">
    <source>
        <dbReference type="ARBA" id="ARBA00023125"/>
    </source>
</evidence>
<dbReference type="GO" id="GO:0008270">
    <property type="term" value="F:zinc ion binding"/>
    <property type="evidence" value="ECO:0007669"/>
    <property type="project" value="InterPro"/>
</dbReference>
<dbReference type="PROSITE" id="PS00463">
    <property type="entry name" value="ZN2_CY6_FUNGAL_1"/>
    <property type="match status" value="1"/>
</dbReference>
<feature type="compositionally biased region" description="Polar residues" evidence="6">
    <location>
        <begin position="92"/>
        <end position="121"/>
    </location>
</feature>
<dbReference type="GO" id="GO:0003677">
    <property type="term" value="F:DNA binding"/>
    <property type="evidence" value="ECO:0007669"/>
    <property type="project" value="UniProtKB-KW"/>
</dbReference>
<dbReference type="OrthoDB" id="5121955at2759"/>
<evidence type="ECO:0000256" key="4">
    <source>
        <dbReference type="ARBA" id="ARBA00023163"/>
    </source>
</evidence>
<name>A0A1L9TDV5_9EURO</name>
<keyword evidence="2" id="KW-0805">Transcription regulation</keyword>
<keyword evidence="3" id="KW-0238">DNA-binding</keyword>
<dbReference type="PANTHER" id="PTHR47425:SF2">
    <property type="entry name" value="FARB-RELATED"/>
    <property type="match status" value="1"/>
</dbReference>
<dbReference type="GO" id="GO:0000981">
    <property type="term" value="F:DNA-binding transcription factor activity, RNA polymerase II-specific"/>
    <property type="evidence" value="ECO:0007669"/>
    <property type="project" value="InterPro"/>
</dbReference>
<dbReference type="RefSeq" id="XP_040701381.1">
    <property type="nucleotide sequence ID" value="XM_040852396.1"/>
</dbReference>
<keyword evidence="1" id="KW-0479">Metal-binding</keyword>
<dbReference type="Pfam" id="PF04082">
    <property type="entry name" value="Fungal_trans"/>
    <property type="match status" value="1"/>
</dbReference>
<dbReference type="InterPro" id="IPR036864">
    <property type="entry name" value="Zn2-C6_fun-type_DNA-bd_sf"/>
</dbReference>
<dbReference type="EMBL" id="KV878588">
    <property type="protein sequence ID" value="OJJ57575.1"/>
    <property type="molecule type" value="Genomic_DNA"/>
</dbReference>
<keyword evidence="4" id="KW-0804">Transcription</keyword>
<organism evidence="8 9">
    <name type="scientific">Aspergillus sydowii CBS 593.65</name>
    <dbReference type="NCBI Taxonomy" id="1036612"/>
    <lineage>
        <taxon>Eukaryota</taxon>
        <taxon>Fungi</taxon>
        <taxon>Dikarya</taxon>
        <taxon>Ascomycota</taxon>
        <taxon>Pezizomycotina</taxon>
        <taxon>Eurotiomycetes</taxon>
        <taxon>Eurotiomycetidae</taxon>
        <taxon>Eurotiales</taxon>
        <taxon>Aspergillaceae</taxon>
        <taxon>Aspergillus</taxon>
        <taxon>Aspergillus subgen. Nidulantes</taxon>
    </lineage>
</organism>
<dbReference type="SUPFAM" id="SSF57701">
    <property type="entry name" value="Zn2/Cys6 DNA-binding domain"/>
    <property type="match status" value="1"/>
</dbReference>
<gene>
    <name evidence="8" type="ORF">ASPSYDRAFT_90856</name>
</gene>
<proteinExistence type="predicted"/>
<dbReference type="SMART" id="SM00066">
    <property type="entry name" value="GAL4"/>
    <property type="match status" value="1"/>
</dbReference>
<dbReference type="PROSITE" id="PS50048">
    <property type="entry name" value="ZN2_CY6_FUNGAL_2"/>
    <property type="match status" value="1"/>
</dbReference>
<evidence type="ECO:0000259" key="7">
    <source>
        <dbReference type="PROSITE" id="PS50048"/>
    </source>
</evidence>